<protein>
    <submittedName>
        <fullName evidence="2">Uncharacterized protein</fullName>
    </submittedName>
</protein>
<feature type="signal peptide" evidence="1">
    <location>
        <begin position="1"/>
        <end position="18"/>
    </location>
</feature>
<name>A0A017SBI7_ASPRC</name>
<keyword evidence="1" id="KW-0732">Signal</keyword>
<evidence type="ECO:0000313" key="3">
    <source>
        <dbReference type="Proteomes" id="UP000019804"/>
    </source>
</evidence>
<accession>A0A017SBI7</accession>
<organism evidence="2 3">
    <name type="scientific">Aspergillus ruber (strain CBS 135680)</name>
    <dbReference type="NCBI Taxonomy" id="1388766"/>
    <lineage>
        <taxon>Eukaryota</taxon>
        <taxon>Fungi</taxon>
        <taxon>Dikarya</taxon>
        <taxon>Ascomycota</taxon>
        <taxon>Pezizomycotina</taxon>
        <taxon>Eurotiomycetes</taxon>
        <taxon>Eurotiomycetidae</taxon>
        <taxon>Eurotiales</taxon>
        <taxon>Aspergillaceae</taxon>
        <taxon>Aspergillus</taxon>
        <taxon>Aspergillus subgen. Aspergillus</taxon>
    </lineage>
</organism>
<dbReference type="Proteomes" id="UP000019804">
    <property type="component" value="Unassembled WGS sequence"/>
</dbReference>
<evidence type="ECO:0000256" key="1">
    <source>
        <dbReference type="SAM" id="SignalP"/>
    </source>
</evidence>
<dbReference type="EMBL" id="KK088427">
    <property type="protein sequence ID" value="EYE94171.1"/>
    <property type="molecule type" value="Genomic_DNA"/>
</dbReference>
<dbReference type="AlphaFoldDB" id="A0A017SBI7"/>
<feature type="chain" id="PRO_5001495993" evidence="1">
    <location>
        <begin position="19"/>
        <end position="122"/>
    </location>
</feature>
<reference evidence="3" key="1">
    <citation type="journal article" date="2014" name="Nat. Commun.">
        <title>Genomic adaptations of the halophilic Dead Sea filamentous fungus Eurotium rubrum.</title>
        <authorList>
            <person name="Kis-Papo T."/>
            <person name="Weig A.R."/>
            <person name="Riley R."/>
            <person name="Persoh D."/>
            <person name="Salamov A."/>
            <person name="Sun H."/>
            <person name="Lipzen A."/>
            <person name="Wasser S.P."/>
            <person name="Rambold G."/>
            <person name="Grigoriev I.V."/>
            <person name="Nevo E."/>
        </authorList>
    </citation>
    <scope>NUCLEOTIDE SEQUENCE [LARGE SCALE GENOMIC DNA]</scope>
    <source>
        <strain evidence="3">CBS 135680</strain>
    </source>
</reference>
<dbReference type="GeneID" id="63702830"/>
<dbReference type="HOGENOM" id="CLU_2026239_0_0_1"/>
<dbReference type="RefSeq" id="XP_040637859.1">
    <property type="nucleotide sequence ID" value="XM_040787706.1"/>
</dbReference>
<keyword evidence="3" id="KW-1185">Reference proteome</keyword>
<gene>
    <name evidence="2" type="ORF">EURHEDRAFT_97202</name>
</gene>
<proteinExistence type="predicted"/>
<sequence>MIMHASSILPLLLCAVSAAAAPAPNQWFAGFYAGHQCGRDMVFSQANTKKTGCQNIPTRVNVHAAQGKSGPFTMTFYSQGNCIEGHRIYQISHGDACLSTQLNFPGFKSLGLVVYRNVGGWD</sequence>
<evidence type="ECO:0000313" key="2">
    <source>
        <dbReference type="EMBL" id="EYE94171.1"/>
    </source>
</evidence>